<dbReference type="EMBL" id="CADCTH010000186">
    <property type="protein sequence ID" value="CAA9238481.1"/>
    <property type="molecule type" value="Genomic_DNA"/>
</dbReference>
<feature type="region of interest" description="Disordered" evidence="1">
    <location>
        <begin position="141"/>
        <end position="313"/>
    </location>
</feature>
<feature type="compositionally biased region" description="Basic and acidic residues" evidence="1">
    <location>
        <begin position="143"/>
        <end position="159"/>
    </location>
</feature>
<name>A0A6J4I113_9PSEU</name>
<dbReference type="EC" id="1.6.5.3" evidence="2"/>
<feature type="region of interest" description="Disordered" evidence="1">
    <location>
        <begin position="1"/>
        <end position="60"/>
    </location>
</feature>
<gene>
    <name evidence="2" type="ORF">AVDCRST_MAG54-1384</name>
</gene>
<organism evidence="2">
    <name type="scientific">uncultured Actinomycetospora sp</name>
    <dbReference type="NCBI Taxonomy" id="1135996"/>
    <lineage>
        <taxon>Bacteria</taxon>
        <taxon>Bacillati</taxon>
        <taxon>Actinomycetota</taxon>
        <taxon>Actinomycetes</taxon>
        <taxon>Pseudonocardiales</taxon>
        <taxon>Pseudonocardiaceae</taxon>
        <taxon>Actinomycetospora</taxon>
        <taxon>environmental samples</taxon>
    </lineage>
</organism>
<feature type="compositionally biased region" description="Basic and acidic residues" evidence="1">
    <location>
        <begin position="635"/>
        <end position="649"/>
    </location>
</feature>
<feature type="compositionally biased region" description="Basic and acidic residues" evidence="1">
    <location>
        <begin position="370"/>
        <end position="381"/>
    </location>
</feature>
<feature type="compositionally biased region" description="Basic residues" evidence="1">
    <location>
        <begin position="292"/>
        <end position="301"/>
    </location>
</feature>
<feature type="compositionally biased region" description="Basic and acidic residues" evidence="1">
    <location>
        <begin position="587"/>
        <end position="596"/>
    </location>
</feature>
<feature type="compositionally biased region" description="Basic residues" evidence="1">
    <location>
        <begin position="611"/>
        <end position="630"/>
    </location>
</feature>
<feature type="compositionally biased region" description="Basic residues" evidence="1">
    <location>
        <begin position="650"/>
        <end position="667"/>
    </location>
</feature>
<feature type="compositionally biased region" description="Basic and acidic residues" evidence="1">
    <location>
        <begin position="490"/>
        <end position="499"/>
    </location>
</feature>
<feature type="compositionally biased region" description="Basic residues" evidence="1">
    <location>
        <begin position="528"/>
        <end position="559"/>
    </location>
</feature>
<keyword evidence="2" id="KW-0830">Ubiquinone</keyword>
<feature type="compositionally biased region" description="Low complexity" evidence="1">
    <location>
        <begin position="601"/>
        <end position="610"/>
    </location>
</feature>
<feature type="region of interest" description="Disordered" evidence="1">
    <location>
        <begin position="370"/>
        <end position="390"/>
    </location>
</feature>
<feature type="compositionally biased region" description="Low complexity" evidence="1">
    <location>
        <begin position="477"/>
        <end position="489"/>
    </location>
</feature>
<feature type="region of interest" description="Disordered" evidence="1">
    <location>
        <begin position="464"/>
        <end position="667"/>
    </location>
</feature>
<protein>
    <submittedName>
        <fullName evidence="2">NADH-ubiquinone oxidoreductase chain L</fullName>
        <ecNumber evidence="2">1.6.5.3</ecNumber>
    </submittedName>
</protein>
<feature type="compositionally biased region" description="Basic residues" evidence="1">
    <location>
        <begin position="49"/>
        <end position="60"/>
    </location>
</feature>
<feature type="non-terminal residue" evidence="2">
    <location>
        <position position="1"/>
    </location>
</feature>
<feature type="compositionally biased region" description="Basic residues" evidence="1">
    <location>
        <begin position="23"/>
        <end position="43"/>
    </location>
</feature>
<feature type="compositionally biased region" description="Basic residues" evidence="1">
    <location>
        <begin position="504"/>
        <end position="514"/>
    </location>
</feature>
<sequence length="667" mass="73473">VAPGRRRPAPRGPPRGGGLRRGLAARRTARPGRAGAVRRRTPHRPVGSRPRRAHGRRVVRRRRRAVRLLARAAGGGTGARARALRVVRRRGAERRVRPADRPPVADVRAAHHRRRLADPHLLGGLHGPRPGAAEVLRPAQHVRRGDAHPRPGQRIRDAVPRLGGRRPRVVPAHRLLHGTPVGGQRRQEGVPHEPRRRRRAGAGDLPAVRRARDHAVRRGVRPRRGDLAGHADRDHPAPAARCVRQVGPVPAAGLAPRRHGGPDAGLGAHPRGDDGHRRRLPHRPVQPALRPRAGRAARRHDHRGDHAADRRDHRLRLRRHQEGAGLLHGEPDRLHDAGRRARARRLRRGAGPPAHPRLLQGRALPRCRLGDARDGRRDRHAPLRRAVAPHAGDVRDVHARLPGADRLPVPLGLLHEGPDHRGLADRGPGGRVDPRRCGAARGRAHRVLHDAPDAHDVLRAGALARPAPAADRRRGPRGPAGALPPARVGGLDDRADDPAGPRVGGRRRVPRRRGAPGPLPGGVDRPRGRAVRRPGRVLRRPGPLPRHRADARRRRRRLPGRGPPVGAGGAPAAGEPAGAGRARRPLRQRDQREGHRPAGHLALARAGLPRQPRRRRGRQRHRRPARRHVRPAAAHADRLRPLLRPDHPGRLRRARRGPAHRRRVRRM</sequence>
<feature type="non-terminal residue" evidence="2">
    <location>
        <position position="667"/>
    </location>
</feature>
<feature type="compositionally biased region" description="Basic residues" evidence="1">
    <location>
        <begin position="209"/>
        <end position="222"/>
    </location>
</feature>
<feature type="compositionally biased region" description="Basic and acidic residues" evidence="1">
    <location>
        <begin position="302"/>
        <end position="312"/>
    </location>
</feature>
<evidence type="ECO:0000256" key="1">
    <source>
        <dbReference type="SAM" id="MobiDB-lite"/>
    </source>
</evidence>
<reference evidence="2" key="1">
    <citation type="submission" date="2020-02" db="EMBL/GenBank/DDBJ databases">
        <authorList>
            <person name="Meier V. D."/>
        </authorList>
    </citation>
    <scope>NUCLEOTIDE SEQUENCE</scope>
    <source>
        <strain evidence="2">AVDCRST_MAG54</strain>
    </source>
</reference>
<keyword evidence="2" id="KW-0560">Oxidoreductase</keyword>
<accession>A0A6J4I113</accession>
<dbReference type="GO" id="GO:0016491">
    <property type="term" value="F:oxidoreductase activity"/>
    <property type="evidence" value="ECO:0007669"/>
    <property type="project" value="UniProtKB-KW"/>
</dbReference>
<proteinExistence type="predicted"/>
<feature type="compositionally biased region" description="Basic and acidic residues" evidence="1">
    <location>
        <begin position="223"/>
        <end position="236"/>
    </location>
</feature>
<dbReference type="AlphaFoldDB" id="A0A6J4I113"/>
<evidence type="ECO:0000313" key="2">
    <source>
        <dbReference type="EMBL" id="CAA9238481.1"/>
    </source>
</evidence>